<organism evidence="1 2">
    <name type="scientific">Pocillopora damicornis</name>
    <name type="common">Cauliflower coral</name>
    <name type="synonym">Millepora damicornis</name>
    <dbReference type="NCBI Taxonomy" id="46731"/>
    <lineage>
        <taxon>Eukaryota</taxon>
        <taxon>Metazoa</taxon>
        <taxon>Cnidaria</taxon>
        <taxon>Anthozoa</taxon>
        <taxon>Hexacorallia</taxon>
        <taxon>Scleractinia</taxon>
        <taxon>Astrocoeniina</taxon>
        <taxon>Pocilloporidae</taxon>
        <taxon>Pocillopora</taxon>
    </lineage>
</organism>
<evidence type="ECO:0008006" key="3">
    <source>
        <dbReference type="Google" id="ProtNLM"/>
    </source>
</evidence>
<gene>
    <name evidence="1" type="ORF">pdam_00022442</name>
</gene>
<accession>A0A3M6TEU5</accession>
<evidence type="ECO:0000313" key="2">
    <source>
        <dbReference type="Proteomes" id="UP000275408"/>
    </source>
</evidence>
<dbReference type="AlphaFoldDB" id="A0A3M6TEU5"/>
<dbReference type="EMBL" id="RCHS01003763">
    <property type="protein sequence ID" value="RMX39902.1"/>
    <property type="molecule type" value="Genomic_DNA"/>
</dbReference>
<keyword evidence="2" id="KW-1185">Reference proteome</keyword>
<reference evidence="1 2" key="1">
    <citation type="journal article" date="2018" name="Sci. Rep.">
        <title>Comparative analysis of the Pocillopora damicornis genome highlights role of immune system in coral evolution.</title>
        <authorList>
            <person name="Cunning R."/>
            <person name="Bay R.A."/>
            <person name="Gillette P."/>
            <person name="Baker A.C."/>
            <person name="Traylor-Knowles N."/>
        </authorList>
    </citation>
    <scope>NUCLEOTIDE SEQUENCE [LARGE SCALE GENOMIC DNA]</scope>
    <source>
        <strain evidence="1">RSMAS</strain>
        <tissue evidence="1">Whole animal</tissue>
    </source>
</reference>
<protein>
    <recommendedName>
        <fullName evidence="3">Reverse transcriptase domain-containing protein</fullName>
    </recommendedName>
</protein>
<dbReference type="Proteomes" id="UP000275408">
    <property type="component" value="Unassembled WGS sequence"/>
</dbReference>
<name>A0A3M6TEU5_POCDA</name>
<sequence length="136" mass="15264">MAQFTIRHITPQKIEELLRHMLSHKATGSDGIGARMVLNASKTKSLLVTGKRLEKKALDTALKISCNSSEIDQVNSQKLHGVKLDSHLNFTEHIDDICKKVSRQIAVLKKVTRNLPLAERKLYFNALIKPIMSYGS</sequence>
<comment type="caution">
    <text evidence="1">The sequence shown here is derived from an EMBL/GenBank/DDBJ whole genome shotgun (WGS) entry which is preliminary data.</text>
</comment>
<proteinExistence type="predicted"/>
<evidence type="ECO:0000313" key="1">
    <source>
        <dbReference type="EMBL" id="RMX39902.1"/>
    </source>
</evidence>